<dbReference type="Gene3D" id="3.30.730.10">
    <property type="entry name" value="AP2/ERF domain"/>
    <property type="match status" value="1"/>
</dbReference>
<gene>
    <name evidence="9" type="ORF">OLEA9_A076710</name>
</gene>
<dbReference type="CDD" id="cd00018">
    <property type="entry name" value="AP2"/>
    <property type="match status" value="1"/>
</dbReference>
<keyword evidence="4" id="KW-0010">Activator</keyword>
<keyword evidence="5" id="KW-0804">Transcription</keyword>
<evidence type="ECO:0000256" key="3">
    <source>
        <dbReference type="ARBA" id="ARBA00023125"/>
    </source>
</evidence>
<dbReference type="GO" id="GO:0003677">
    <property type="term" value="F:DNA binding"/>
    <property type="evidence" value="ECO:0007669"/>
    <property type="project" value="UniProtKB-KW"/>
</dbReference>
<accession>A0A8S0U0Q9</accession>
<evidence type="ECO:0000259" key="8">
    <source>
        <dbReference type="PROSITE" id="PS51032"/>
    </source>
</evidence>
<organism evidence="9 10">
    <name type="scientific">Olea europaea subsp. europaea</name>
    <dbReference type="NCBI Taxonomy" id="158383"/>
    <lineage>
        <taxon>Eukaryota</taxon>
        <taxon>Viridiplantae</taxon>
        <taxon>Streptophyta</taxon>
        <taxon>Embryophyta</taxon>
        <taxon>Tracheophyta</taxon>
        <taxon>Spermatophyta</taxon>
        <taxon>Magnoliopsida</taxon>
        <taxon>eudicotyledons</taxon>
        <taxon>Gunneridae</taxon>
        <taxon>Pentapetalae</taxon>
        <taxon>asterids</taxon>
        <taxon>lamiids</taxon>
        <taxon>Lamiales</taxon>
        <taxon>Oleaceae</taxon>
        <taxon>Oleeae</taxon>
        <taxon>Olea</taxon>
    </lineage>
</organism>
<evidence type="ECO:0000256" key="2">
    <source>
        <dbReference type="ARBA" id="ARBA00023015"/>
    </source>
</evidence>
<comment type="subcellular location">
    <subcellularLocation>
        <location evidence="1">Nucleus</location>
    </subcellularLocation>
</comment>
<evidence type="ECO:0000313" key="9">
    <source>
        <dbReference type="EMBL" id="CAA3012298.1"/>
    </source>
</evidence>
<dbReference type="AlphaFoldDB" id="A0A8S0U0Q9"/>
<sequence>MTVTSDKSMIQTSTPQKKYKGIRRRKWGKWVSEIRVPGSQERLWLGSYASPEAAAIAHDVAFYYLRGISSPEKFNFPSMLPAGAWTTMSPSSVQKKASDAGMAIDAQLSLNMAEVNEDYEMNFLHNENWETSWEWSDRSNEGEALSISVEDYL</sequence>
<name>A0A8S0U0Q9_OLEEU</name>
<dbReference type="Gramene" id="OE9A076710T1">
    <property type="protein sequence ID" value="OE9A076710C1"/>
    <property type="gene ID" value="OE9A076710"/>
</dbReference>
<dbReference type="InterPro" id="IPR036955">
    <property type="entry name" value="AP2/ERF_dom_sf"/>
</dbReference>
<dbReference type="EMBL" id="CACTIH010007395">
    <property type="protein sequence ID" value="CAA3012298.1"/>
    <property type="molecule type" value="Genomic_DNA"/>
</dbReference>
<proteinExistence type="inferred from homology"/>
<dbReference type="SUPFAM" id="SSF54171">
    <property type="entry name" value="DNA-binding domain"/>
    <property type="match status" value="1"/>
</dbReference>
<dbReference type="PANTHER" id="PTHR31985:SF45">
    <property type="entry name" value="ETHYLENE-RESPONSIVE TRANSCRIPTION FACTOR ERF020"/>
    <property type="match status" value="1"/>
</dbReference>
<dbReference type="InterPro" id="IPR001471">
    <property type="entry name" value="AP2/ERF_dom"/>
</dbReference>
<evidence type="ECO:0000256" key="6">
    <source>
        <dbReference type="ARBA" id="ARBA00023242"/>
    </source>
</evidence>
<keyword evidence="2" id="KW-0805">Transcription regulation</keyword>
<feature type="domain" description="AP2/ERF" evidence="8">
    <location>
        <begin position="18"/>
        <end position="77"/>
    </location>
</feature>
<dbReference type="GO" id="GO:0005634">
    <property type="term" value="C:nucleus"/>
    <property type="evidence" value="ECO:0007669"/>
    <property type="project" value="UniProtKB-SubCell"/>
</dbReference>
<comment type="caution">
    <text evidence="9">The sequence shown here is derived from an EMBL/GenBank/DDBJ whole genome shotgun (WGS) entry which is preliminary data.</text>
</comment>
<evidence type="ECO:0000256" key="5">
    <source>
        <dbReference type="ARBA" id="ARBA00023163"/>
    </source>
</evidence>
<dbReference type="PRINTS" id="PR00367">
    <property type="entry name" value="ETHRSPELEMNT"/>
</dbReference>
<dbReference type="GO" id="GO:0003700">
    <property type="term" value="F:DNA-binding transcription factor activity"/>
    <property type="evidence" value="ECO:0007669"/>
    <property type="project" value="InterPro"/>
</dbReference>
<dbReference type="Pfam" id="PF00847">
    <property type="entry name" value="AP2"/>
    <property type="match status" value="1"/>
</dbReference>
<dbReference type="SMART" id="SM00380">
    <property type="entry name" value="AP2"/>
    <property type="match status" value="1"/>
</dbReference>
<keyword evidence="3" id="KW-0238">DNA-binding</keyword>
<dbReference type="OrthoDB" id="1849108at2759"/>
<keyword evidence="10" id="KW-1185">Reference proteome</keyword>
<evidence type="ECO:0000256" key="1">
    <source>
        <dbReference type="ARBA" id="ARBA00004123"/>
    </source>
</evidence>
<evidence type="ECO:0000313" key="10">
    <source>
        <dbReference type="Proteomes" id="UP000594638"/>
    </source>
</evidence>
<evidence type="ECO:0000256" key="7">
    <source>
        <dbReference type="ARBA" id="ARBA00024343"/>
    </source>
</evidence>
<dbReference type="PANTHER" id="PTHR31985">
    <property type="entry name" value="ETHYLENE-RESPONSIVE TRANSCRIPTION FACTOR ERF042-RELATED"/>
    <property type="match status" value="1"/>
</dbReference>
<evidence type="ECO:0000256" key="4">
    <source>
        <dbReference type="ARBA" id="ARBA00023159"/>
    </source>
</evidence>
<dbReference type="Proteomes" id="UP000594638">
    <property type="component" value="Unassembled WGS sequence"/>
</dbReference>
<reference evidence="9 10" key="1">
    <citation type="submission" date="2019-12" db="EMBL/GenBank/DDBJ databases">
        <authorList>
            <person name="Alioto T."/>
            <person name="Alioto T."/>
            <person name="Gomez Garrido J."/>
        </authorList>
    </citation>
    <scope>NUCLEOTIDE SEQUENCE [LARGE SCALE GENOMIC DNA]</scope>
</reference>
<comment type="similarity">
    <text evidence="7">Belongs to the AP2/ERF transcription factor family. ERF subfamily.</text>
</comment>
<dbReference type="InterPro" id="IPR051032">
    <property type="entry name" value="AP2/ERF_TF_ERF_subfamily"/>
</dbReference>
<protein>
    <submittedName>
        <fullName evidence="9">Ethylene-responsive transcription factor ERF020-like</fullName>
    </submittedName>
</protein>
<keyword evidence="6" id="KW-0539">Nucleus</keyword>
<dbReference type="PROSITE" id="PS51032">
    <property type="entry name" value="AP2_ERF"/>
    <property type="match status" value="1"/>
</dbReference>
<dbReference type="InterPro" id="IPR016177">
    <property type="entry name" value="DNA-bd_dom_sf"/>
</dbReference>